<evidence type="ECO:0008006" key="2">
    <source>
        <dbReference type="Google" id="ProtNLM"/>
    </source>
</evidence>
<protein>
    <recommendedName>
        <fullName evidence="2">Protein Smg homolog</fullName>
    </recommendedName>
</protein>
<dbReference type="PANTHER" id="PTHR38692">
    <property type="entry name" value="PROTEIN SMG"/>
    <property type="match status" value="1"/>
</dbReference>
<dbReference type="PANTHER" id="PTHR38692:SF1">
    <property type="entry name" value="PROTEIN SMG"/>
    <property type="match status" value="1"/>
</dbReference>
<evidence type="ECO:0000313" key="1">
    <source>
        <dbReference type="EMBL" id="VAW34581.1"/>
    </source>
</evidence>
<dbReference type="Pfam" id="PF04361">
    <property type="entry name" value="DUF494"/>
    <property type="match status" value="1"/>
</dbReference>
<dbReference type="EMBL" id="UOEW01000075">
    <property type="protein sequence ID" value="VAW34581.1"/>
    <property type="molecule type" value="Genomic_DNA"/>
</dbReference>
<dbReference type="HAMAP" id="MF_00598">
    <property type="entry name" value="Smg"/>
    <property type="match status" value="1"/>
</dbReference>
<accession>A0A3B0UUB2</accession>
<dbReference type="AlphaFoldDB" id="A0A3B0UUB2"/>
<name>A0A3B0UUB2_9ZZZZ</name>
<sequence>MNENIVELLLYLFENYIYESDNEDFDKQTIGQGLSSAGFASLTINNAFSWLEDLQVDVGLYQNIPISSDSFRVFTASEQLNIDEESIDFIYYLHNAGILDNIQREILINAIMRLQTNHWDVDDLQWLVLMVLFSQPDQEQAFANLEALMFDSEEIYEH</sequence>
<dbReference type="InterPro" id="IPR007456">
    <property type="entry name" value="Smg"/>
</dbReference>
<gene>
    <name evidence="1" type="ORF">MNBD_GAMMA01-1023</name>
</gene>
<organism evidence="1">
    <name type="scientific">hydrothermal vent metagenome</name>
    <dbReference type="NCBI Taxonomy" id="652676"/>
    <lineage>
        <taxon>unclassified sequences</taxon>
        <taxon>metagenomes</taxon>
        <taxon>ecological metagenomes</taxon>
    </lineage>
</organism>
<proteinExistence type="inferred from homology"/>
<reference evidence="1" key="1">
    <citation type="submission" date="2018-06" db="EMBL/GenBank/DDBJ databases">
        <authorList>
            <person name="Zhirakovskaya E."/>
        </authorList>
    </citation>
    <scope>NUCLEOTIDE SEQUENCE</scope>
</reference>